<dbReference type="Pfam" id="PF11443">
    <property type="entry name" value="DUF2828"/>
    <property type="match status" value="1"/>
</dbReference>
<proteinExistence type="predicted"/>
<comment type="caution">
    <text evidence="3">The sequence shown here is derived from an EMBL/GenBank/DDBJ whole genome shotgun (WGS) entry which is preliminary data.</text>
</comment>
<dbReference type="AlphaFoldDB" id="A0A812PQC3"/>
<evidence type="ECO:0000256" key="1">
    <source>
        <dbReference type="SAM" id="MobiDB-lite"/>
    </source>
</evidence>
<keyword evidence="4" id="KW-1185">Reference proteome</keyword>
<sequence>MLDWHQYAVYSRRQVCYIAALVAAGNQASNYDSGLSRLIPPTKCDSDLYQAGFKRALLGLLAACSVDPTLKDGAQGPVLMVAKSTDDLSKAPSLADSDVPLSAAPLRTCRFRDGSDGNPPISDSISATPDAACQPTSSTPVDFMRAGNSLKGQVIVDAWPVQKELLRARAFGPGKDITAAWIGGYILAHKGCSQSLDPGMECPLQVQVQGEDSLVLGLCGPSELRGLERNRKQLAPQRRSTVPKSTRLVSVEAVLRARLRCMVKEACSEMLWPCVGRRDVVQHIMSFIESERPLIDTEVGGKMFQDTGSANLDLFFQSVPQGRPKENEQLKGLLDKAWAESPEVCLKQMFLLGSRDGKQDRYSFYDAMMWLWHKDPHTLLANLHLVPECNYWKGLLEILARICEGPVRSLQRDLALHSHYKRCQNEPEDHKYRMEDAGI</sequence>
<dbReference type="PANTHER" id="PTHR31373">
    <property type="entry name" value="OS06G0652100 PROTEIN"/>
    <property type="match status" value="1"/>
</dbReference>
<dbReference type="PANTHER" id="PTHR31373:SF27">
    <property type="entry name" value="TROVE DOMAIN-CONTAINING PROTEIN"/>
    <property type="match status" value="1"/>
</dbReference>
<evidence type="ECO:0000313" key="3">
    <source>
        <dbReference type="EMBL" id="CAE7360799.1"/>
    </source>
</evidence>
<name>A0A812PQC3_9DINO</name>
<reference evidence="3" key="1">
    <citation type="submission" date="2021-02" db="EMBL/GenBank/DDBJ databases">
        <authorList>
            <person name="Dougan E. K."/>
            <person name="Rhodes N."/>
            <person name="Thang M."/>
            <person name="Chan C."/>
        </authorList>
    </citation>
    <scope>NUCLEOTIDE SEQUENCE</scope>
</reference>
<dbReference type="EMBL" id="CAJNJA010015373">
    <property type="protein sequence ID" value="CAE7360799.1"/>
    <property type="molecule type" value="Genomic_DNA"/>
</dbReference>
<organism evidence="3 4">
    <name type="scientific">Symbiodinium necroappetens</name>
    <dbReference type="NCBI Taxonomy" id="1628268"/>
    <lineage>
        <taxon>Eukaryota</taxon>
        <taxon>Sar</taxon>
        <taxon>Alveolata</taxon>
        <taxon>Dinophyceae</taxon>
        <taxon>Suessiales</taxon>
        <taxon>Symbiodiniaceae</taxon>
        <taxon>Symbiodinium</taxon>
    </lineage>
</organism>
<feature type="domain" description="DUF2828" evidence="2">
    <location>
        <begin position="297"/>
        <end position="430"/>
    </location>
</feature>
<gene>
    <name evidence="3" type="ORF">SNEC2469_LOCUS9516</name>
</gene>
<dbReference type="Proteomes" id="UP000601435">
    <property type="component" value="Unassembled WGS sequence"/>
</dbReference>
<evidence type="ECO:0000313" key="4">
    <source>
        <dbReference type="Proteomes" id="UP000601435"/>
    </source>
</evidence>
<dbReference type="InterPro" id="IPR011205">
    <property type="entry name" value="UCP015417_vWA"/>
</dbReference>
<evidence type="ECO:0000259" key="2">
    <source>
        <dbReference type="Pfam" id="PF11443"/>
    </source>
</evidence>
<protein>
    <recommendedName>
        <fullName evidence="2">DUF2828 domain-containing protein</fullName>
    </recommendedName>
</protein>
<feature type="region of interest" description="Disordered" evidence="1">
    <location>
        <begin position="112"/>
        <end position="131"/>
    </location>
</feature>
<accession>A0A812PQC3</accession>
<feature type="non-terminal residue" evidence="3">
    <location>
        <position position="439"/>
    </location>
</feature>
<dbReference type="InterPro" id="IPR058580">
    <property type="entry name" value="DUF2828"/>
</dbReference>
<dbReference type="OrthoDB" id="1149618at2759"/>